<dbReference type="SUPFAM" id="SSF56059">
    <property type="entry name" value="Glutathione synthetase ATP-binding domain-like"/>
    <property type="match status" value="1"/>
</dbReference>
<dbReference type="InterPro" id="IPR026838">
    <property type="entry name" value="YheC/D"/>
</dbReference>
<organism evidence="1 2">
    <name type="scientific">Paenibacillus aurantius</name>
    <dbReference type="NCBI Taxonomy" id="2918900"/>
    <lineage>
        <taxon>Bacteria</taxon>
        <taxon>Bacillati</taxon>
        <taxon>Bacillota</taxon>
        <taxon>Bacilli</taxon>
        <taxon>Bacillales</taxon>
        <taxon>Paenibacillaceae</taxon>
        <taxon>Paenibacillus</taxon>
    </lineage>
</organism>
<reference evidence="1 2" key="1">
    <citation type="submission" date="2022-02" db="EMBL/GenBank/DDBJ databases">
        <title>Paenibacillus sp. MBLB1776 Whole Genome Shotgun Sequencing.</title>
        <authorList>
            <person name="Hwang C.Y."/>
            <person name="Cho E.-S."/>
            <person name="Seo M.-J."/>
        </authorList>
    </citation>
    <scope>NUCLEOTIDE SEQUENCE [LARGE SCALE GENOMIC DNA]</scope>
    <source>
        <strain evidence="1 2">MBLB1776</strain>
    </source>
</reference>
<dbReference type="RefSeq" id="WP_315605173.1">
    <property type="nucleotide sequence ID" value="NZ_CP130318.1"/>
</dbReference>
<protein>
    <submittedName>
        <fullName evidence="1">YheC/YheD family protein</fullName>
    </submittedName>
</protein>
<evidence type="ECO:0000313" key="2">
    <source>
        <dbReference type="Proteomes" id="UP001305702"/>
    </source>
</evidence>
<dbReference type="KEGG" id="paun:MJA45_27995"/>
<dbReference type="Proteomes" id="UP001305702">
    <property type="component" value="Chromosome"/>
</dbReference>
<gene>
    <name evidence="1" type="ORF">MJA45_27995</name>
</gene>
<dbReference type="Pfam" id="PF14398">
    <property type="entry name" value="ATPgrasp_YheCD"/>
    <property type="match status" value="1"/>
</dbReference>
<evidence type="ECO:0000313" key="1">
    <source>
        <dbReference type="EMBL" id="WNQ11397.1"/>
    </source>
</evidence>
<dbReference type="EMBL" id="CP130318">
    <property type="protein sequence ID" value="WNQ11397.1"/>
    <property type="molecule type" value="Genomic_DNA"/>
</dbReference>
<accession>A0AA96REY3</accession>
<dbReference type="AlphaFoldDB" id="A0AA96REY3"/>
<keyword evidence="2" id="KW-1185">Reference proteome</keyword>
<dbReference type="Gene3D" id="3.30.470.20">
    <property type="entry name" value="ATP-grasp fold, B domain"/>
    <property type="match status" value="1"/>
</dbReference>
<proteinExistence type="predicted"/>
<sequence>MSRTSISSKMIKTRLLLPNPRLAKHVPETRILTRHRLRLMLEKYRMVYVKPDSGSRGIGVVRVQKGRQSYRYKSGERTQSFRSFGDMYRSLRRRTGGRLYLAQRGIRVLKYRGRPFDFRVMIQRDPNRVWQNTGTVGRLAHPRKAVTNGSQGGTIYPSETLLRRTVGPVRAQRMIRGMNRLARLTAAQFGRRYPAMNELGLDIAIDRDLYPWILEVNTTPDPCPFALLEDKNAIRRIVAYGKAYGRHYRLTCTKAKKAPG</sequence>
<name>A0AA96REY3_9BACL</name>